<organism evidence="2 3">
    <name type="scientific">Tulasnella calospora MUT 4182</name>
    <dbReference type="NCBI Taxonomy" id="1051891"/>
    <lineage>
        <taxon>Eukaryota</taxon>
        <taxon>Fungi</taxon>
        <taxon>Dikarya</taxon>
        <taxon>Basidiomycota</taxon>
        <taxon>Agaricomycotina</taxon>
        <taxon>Agaricomycetes</taxon>
        <taxon>Cantharellales</taxon>
        <taxon>Tulasnellaceae</taxon>
        <taxon>Tulasnella</taxon>
    </lineage>
</organism>
<dbReference type="OrthoDB" id="10459686at2759"/>
<feature type="region of interest" description="Disordered" evidence="1">
    <location>
        <begin position="75"/>
        <end position="105"/>
    </location>
</feature>
<evidence type="ECO:0000256" key="1">
    <source>
        <dbReference type="SAM" id="MobiDB-lite"/>
    </source>
</evidence>
<dbReference type="AlphaFoldDB" id="A0A0C3Q6L5"/>
<evidence type="ECO:0000313" key="3">
    <source>
        <dbReference type="Proteomes" id="UP000054248"/>
    </source>
</evidence>
<keyword evidence="3" id="KW-1185">Reference proteome</keyword>
<protein>
    <submittedName>
        <fullName evidence="2">Uncharacterized protein</fullName>
    </submittedName>
</protein>
<proteinExistence type="predicted"/>
<dbReference type="Proteomes" id="UP000054248">
    <property type="component" value="Unassembled WGS sequence"/>
</dbReference>
<evidence type="ECO:0000313" key="2">
    <source>
        <dbReference type="EMBL" id="KIO18979.1"/>
    </source>
</evidence>
<accession>A0A0C3Q6L5</accession>
<gene>
    <name evidence="2" type="ORF">M407DRAFT_246341</name>
</gene>
<name>A0A0C3Q6L5_9AGAM</name>
<feature type="region of interest" description="Disordered" evidence="1">
    <location>
        <begin position="175"/>
        <end position="194"/>
    </location>
</feature>
<dbReference type="HOGENOM" id="CLU_977249_0_0_1"/>
<dbReference type="EMBL" id="KN823248">
    <property type="protein sequence ID" value="KIO18979.1"/>
    <property type="molecule type" value="Genomic_DNA"/>
</dbReference>
<reference evidence="2 3" key="1">
    <citation type="submission" date="2014-04" db="EMBL/GenBank/DDBJ databases">
        <authorList>
            <consortium name="DOE Joint Genome Institute"/>
            <person name="Kuo A."/>
            <person name="Girlanda M."/>
            <person name="Perotto S."/>
            <person name="Kohler A."/>
            <person name="Nagy L.G."/>
            <person name="Floudas D."/>
            <person name="Copeland A."/>
            <person name="Barry K.W."/>
            <person name="Cichocki N."/>
            <person name="Veneault-Fourrey C."/>
            <person name="LaButti K."/>
            <person name="Lindquist E.A."/>
            <person name="Lipzen A."/>
            <person name="Lundell T."/>
            <person name="Morin E."/>
            <person name="Murat C."/>
            <person name="Sun H."/>
            <person name="Tunlid A."/>
            <person name="Henrissat B."/>
            <person name="Grigoriev I.V."/>
            <person name="Hibbett D.S."/>
            <person name="Martin F."/>
            <person name="Nordberg H.P."/>
            <person name="Cantor M.N."/>
            <person name="Hua S.X."/>
        </authorList>
    </citation>
    <scope>NUCLEOTIDE SEQUENCE [LARGE SCALE GENOMIC DNA]</scope>
    <source>
        <strain evidence="2 3">MUT 4182</strain>
    </source>
</reference>
<sequence length="285" mass="30271">MDFVIRAGGQIPGFYCPLPMSSGSARMPRQASTATPQRRLPALTTFALNGLEGFASGPNVGGGVLVGMGPGSDVNSGPSITSPLSPAKASKAGKGKSKSKSTNPSMNLATMLSQIPNLGEIVATALGHQGFNLGDNSDIAGTNQATTNTAASIDRSPTPEYVRLPVGPNIGAIGLPVRPSRRGASHPYARNSPPPAVIARESAVANEIGRRIDGLFRNFNTEPPVERAGHAMSFYFQMNDDDFPGVTPRQFTDTFWQCPRCKRISTMWRMKTHQLHCSMTTADED</sequence>
<reference evidence="3" key="2">
    <citation type="submission" date="2015-01" db="EMBL/GenBank/DDBJ databases">
        <title>Evolutionary Origins and Diversification of the Mycorrhizal Mutualists.</title>
        <authorList>
            <consortium name="DOE Joint Genome Institute"/>
            <consortium name="Mycorrhizal Genomics Consortium"/>
            <person name="Kohler A."/>
            <person name="Kuo A."/>
            <person name="Nagy L.G."/>
            <person name="Floudas D."/>
            <person name="Copeland A."/>
            <person name="Barry K.W."/>
            <person name="Cichocki N."/>
            <person name="Veneault-Fourrey C."/>
            <person name="LaButti K."/>
            <person name="Lindquist E.A."/>
            <person name="Lipzen A."/>
            <person name="Lundell T."/>
            <person name="Morin E."/>
            <person name="Murat C."/>
            <person name="Riley R."/>
            <person name="Ohm R."/>
            <person name="Sun H."/>
            <person name="Tunlid A."/>
            <person name="Henrissat B."/>
            <person name="Grigoriev I.V."/>
            <person name="Hibbett D.S."/>
            <person name="Martin F."/>
        </authorList>
    </citation>
    <scope>NUCLEOTIDE SEQUENCE [LARGE SCALE GENOMIC DNA]</scope>
    <source>
        <strain evidence="3">MUT 4182</strain>
    </source>
</reference>